<organism evidence="13">
    <name type="scientific">Menopon gallinae</name>
    <name type="common">poultry shaft louse</name>
    <dbReference type="NCBI Taxonomy" id="328185"/>
    <lineage>
        <taxon>Eukaryota</taxon>
        <taxon>Metazoa</taxon>
        <taxon>Ecdysozoa</taxon>
        <taxon>Arthropoda</taxon>
        <taxon>Hexapoda</taxon>
        <taxon>Insecta</taxon>
        <taxon>Pterygota</taxon>
        <taxon>Neoptera</taxon>
        <taxon>Paraneoptera</taxon>
        <taxon>Psocodea</taxon>
        <taxon>Troctomorpha</taxon>
        <taxon>Phthiraptera</taxon>
        <taxon>Amblycera</taxon>
        <taxon>Menoponidae</taxon>
        <taxon>Menopon</taxon>
    </lineage>
</organism>
<name>A0AAW2H9P0_9NEOP</name>
<evidence type="ECO:0000256" key="2">
    <source>
        <dbReference type="ARBA" id="ARBA00007664"/>
    </source>
</evidence>
<dbReference type="Pfam" id="PF00089">
    <property type="entry name" value="Trypsin"/>
    <property type="match status" value="1"/>
</dbReference>
<evidence type="ECO:0000256" key="9">
    <source>
        <dbReference type="ARBA" id="ARBA00023157"/>
    </source>
</evidence>
<dbReference type="SMART" id="SM00020">
    <property type="entry name" value="Tryp_SPc"/>
    <property type="match status" value="1"/>
</dbReference>
<protein>
    <recommendedName>
        <fullName evidence="12">Peptidase S1 domain-containing protein</fullName>
    </recommendedName>
</protein>
<dbReference type="AlphaFoldDB" id="A0AAW2H9P0"/>
<dbReference type="GO" id="GO:0006508">
    <property type="term" value="P:proteolysis"/>
    <property type="evidence" value="ECO:0007669"/>
    <property type="project" value="UniProtKB-KW"/>
</dbReference>
<dbReference type="InterPro" id="IPR001314">
    <property type="entry name" value="Peptidase_S1A"/>
</dbReference>
<keyword evidence="6 10" id="KW-0378">Hydrolase</keyword>
<keyword evidence="7 10" id="KW-0720">Serine protease</keyword>
<keyword evidence="5 11" id="KW-0732">Signal</keyword>
<dbReference type="InterPro" id="IPR043504">
    <property type="entry name" value="Peptidase_S1_PA_chymotrypsin"/>
</dbReference>
<dbReference type="InterPro" id="IPR009003">
    <property type="entry name" value="Peptidase_S1_PA"/>
</dbReference>
<keyword evidence="9" id="KW-1015">Disulfide bond</keyword>
<evidence type="ECO:0000256" key="3">
    <source>
        <dbReference type="ARBA" id="ARBA00022525"/>
    </source>
</evidence>
<proteinExistence type="inferred from homology"/>
<dbReference type="Gene3D" id="2.40.10.10">
    <property type="entry name" value="Trypsin-like serine proteases"/>
    <property type="match status" value="1"/>
</dbReference>
<evidence type="ECO:0000256" key="8">
    <source>
        <dbReference type="ARBA" id="ARBA00023145"/>
    </source>
</evidence>
<keyword evidence="4 10" id="KW-0645">Protease</keyword>
<feature type="signal peptide" evidence="11">
    <location>
        <begin position="1"/>
        <end position="16"/>
    </location>
</feature>
<dbReference type="GO" id="GO:0004252">
    <property type="term" value="F:serine-type endopeptidase activity"/>
    <property type="evidence" value="ECO:0007669"/>
    <property type="project" value="InterPro"/>
</dbReference>
<accession>A0AAW2H9P0</accession>
<dbReference type="EMBL" id="JARGDH010000005">
    <property type="protein sequence ID" value="KAL0266543.1"/>
    <property type="molecule type" value="Genomic_DNA"/>
</dbReference>
<reference evidence="13" key="1">
    <citation type="journal article" date="2024" name="Gigascience">
        <title>Chromosome-level genome of the poultry shaft louse Menopon gallinae provides insight into the host-switching and adaptive evolution of parasitic lice.</title>
        <authorList>
            <person name="Xu Y."/>
            <person name="Ma L."/>
            <person name="Liu S."/>
            <person name="Liang Y."/>
            <person name="Liu Q."/>
            <person name="He Z."/>
            <person name="Tian L."/>
            <person name="Duan Y."/>
            <person name="Cai W."/>
            <person name="Li H."/>
            <person name="Song F."/>
        </authorList>
    </citation>
    <scope>NUCLEOTIDE SEQUENCE</scope>
    <source>
        <strain evidence="13">Cailab_2023a</strain>
    </source>
</reference>
<dbReference type="PROSITE" id="PS50240">
    <property type="entry name" value="TRYPSIN_DOM"/>
    <property type="match status" value="1"/>
</dbReference>
<evidence type="ECO:0000256" key="11">
    <source>
        <dbReference type="SAM" id="SignalP"/>
    </source>
</evidence>
<keyword evidence="8" id="KW-0865">Zymogen</keyword>
<comment type="similarity">
    <text evidence="2">Belongs to the peptidase S1 family.</text>
</comment>
<dbReference type="FunFam" id="2.40.10.10:FF:000146">
    <property type="entry name" value="Serine protease 53"/>
    <property type="match status" value="1"/>
</dbReference>
<dbReference type="GO" id="GO:0005576">
    <property type="term" value="C:extracellular region"/>
    <property type="evidence" value="ECO:0007669"/>
    <property type="project" value="UniProtKB-SubCell"/>
</dbReference>
<evidence type="ECO:0000256" key="7">
    <source>
        <dbReference type="ARBA" id="ARBA00022825"/>
    </source>
</evidence>
<evidence type="ECO:0000256" key="10">
    <source>
        <dbReference type="RuleBase" id="RU363034"/>
    </source>
</evidence>
<dbReference type="SUPFAM" id="SSF50494">
    <property type="entry name" value="Trypsin-like serine proteases"/>
    <property type="match status" value="1"/>
</dbReference>
<evidence type="ECO:0000313" key="13">
    <source>
        <dbReference type="EMBL" id="KAL0266543.1"/>
    </source>
</evidence>
<feature type="chain" id="PRO_5043811288" description="Peptidase S1 domain-containing protein" evidence="11">
    <location>
        <begin position="17"/>
        <end position="272"/>
    </location>
</feature>
<dbReference type="InterPro" id="IPR018114">
    <property type="entry name" value="TRYPSIN_HIS"/>
</dbReference>
<comment type="subcellular location">
    <subcellularLocation>
        <location evidence="1">Secreted</location>
    </subcellularLocation>
</comment>
<gene>
    <name evidence="13" type="ORF">PYX00_009053</name>
</gene>
<dbReference type="PROSITE" id="PS00135">
    <property type="entry name" value="TRYPSIN_SER"/>
    <property type="match status" value="1"/>
</dbReference>
<evidence type="ECO:0000256" key="1">
    <source>
        <dbReference type="ARBA" id="ARBA00004613"/>
    </source>
</evidence>
<dbReference type="CDD" id="cd00190">
    <property type="entry name" value="Tryp_SPc"/>
    <property type="match status" value="1"/>
</dbReference>
<dbReference type="InterPro" id="IPR001254">
    <property type="entry name" value="Trypsin_dom"/>
</dbReference>
<evidence type="ECO:0000256" key="6">
    <source>
        <dbReference type="ARBA" id="ARBA00022801"/>
    </source>
</evidence>
<dbReference type="PANTHER" id="PTHR24276:SF98">
    <property type="entry name" value="FI18310P1-RELATED"/>
    <property type="match status" value="1"/>
</dbReference>
<sequence>MMKYVALLFFLGCAYAEMPGIWLDDTSFTPKIIKGQDANEGEFPYMVSLRRKGDGRHACGGSILTKDWVLTAAHCCAVGNENNLTIYSGSIYLDRGGIYHPISKIEMHKQYDANNRWRNDVCLIRVATPFVFTDKVQQITLPPQNWPVNAGDRISISGWGYTNPVQGQQTVPNRLQKATAFRALNNDQCGWETGTSMFPGYLCVRGGERGQGICNGDSGSPLTKNGVQVGLSSWVFLPCGSGKPDFTARVPNYINWIKENLGSDASQLKFVN</sequence>
<dbReference type="PROSITE" id="PS00134">
    <property type="entry name" value="TRYPSIN_HIS"/>
    <property type="match status" value="1"/>
</dbReference>
<evidence type="ECO:0000256" key="5">
    <source>
        <dbReference type="ARBA" id="ARBA00022729"/>
    </source>
</evidence>
<dbReference type="PRINTS" id="PR00722">
    <property type="entry name" value="CHYMOTRYPSIN"/>
</dbReference>
<dbReference type="InterPro" id="IPR033116">
    <property type="entry name" value="TRYPSIN_SER"/>
</dbReference>
<dbReference type="PANTHER" id="PTHR24276">
    <property type="entry name" value="POLYSERASE-RELATED"/>
    <property type="match status" value="1"/>
</dbReference>
<feature type="domain" description="Peptidase S1" evidence="12">
    <location>
        <begin position="32"/>
        <end position="262"/>
    </location>
</feature>
<keyword evidence="3" id="KW-0964">Secreted</keyword>
<evidence type="ECO:0000256" key="4">
    <source>
        <dbReference type="ARBA" id="ARBA00022670"/>
    </source>
</evidence>
<comment type="caution">
    <text evidence="13">The sequence shown here is derived from an EMBL/GenBank/DDBJ whole genome shotgun (WGS) entry which is preliminary data.</text>
</comment>
<evidence type="ECO:0000259" key="12">
    <source>
        <dbReference type="PROSITE" id="PS50240"/>
    </source>
</evidence>
<dbReference type="InterPro" id="IPR050430">
    <property type="entry name" value="Peptidase_S1"/>
</dbReference>